<protein>
    <submittedName>
        <fullName evidence="7">MipA/OmpV family protein</fullName>
    </submittedName>
</protein>
<reference evidence="7" key="1">
    <citation type="submission" date="2022-07" db="EMBL/GenBank/DDBJ databases">
        <title>Genetic diversity of Erwinia pyrifoliae.</title>
        <authorList>
            <person name="Park D.S."/>
            <person name="Ham H."/>
        </authorList>
    </citation>
    <scope>NUCLEOTIDE SEQUENCE</scope>
    <source>
        <strain evidence="7">CP201486</strain>
    </source>
</reference>
<feature type="chain" id="PRO_5045425797" evidence="6">
    <location>
        <begin position="38"/>
        <end position="262"/>
    </location>
</feature>
<dbReference type="EMBL" id="CP103445">
    <property type="protein sequence ID" value="UWS34957.1"/>
    <property type="molecule type" value="Genomic_DNA"/>
</dbReference>
<keyword evidence="3 6" id="KW-0732">Signal</keyword>
<evidence type="ECO:0000256" key="2">
    <source>
        <dbReference type="ARBA" id="ARBA00005722"/>
    </source>
</evidence>
<keyword evidence="5" id="KW-0998">Cell outer membrane</keyword>
<comment type="subcellular location">
    <subcellularLocation>
        <location evidence="1">Cell outer membrane</location>
    </subcellularLocation>
</comment>
<sequence length="262" mass="29603">MSVRLLYLWIEQVVNHFKFTALSAFLPCCLMAPLAQANPLTLGGGLLYSQSPYKSGQDRYYPLPVINYEGDSFYIRSLQAGYFLWKDPQDQLSLTVIGSPQNYDPDDADDADMKSLNKRRMTLMGGLAYRHSADWGIVRTTLAGDMLDNSNGIIWDVAYLYRFEVGQFSLTPGIGALWSSARQNRYYYGVTPNESQRSGVDSYDPDSSWSPYLELSAGWKISENWNAMLSGRYLRPGSEIKDSPMVDEKAQMLLFTGVSYTF</sequence>
<dbReference type="PANTHER" id="PTHR38776:SF1">
    <property type="entry name" value="MLTA-INTERACTING PROTEIN-RELATED"/>
    <property type="match status" value="1"/>
</dbReference>
<gene>
    <name evidence="7" type="ORF">NYP84_07375</name>
</gene>
<dbReference type="GeneID" id="92237209"/>
<evidence type="ECO:0000256" key="5">
    <source>
        <dbReference type="ARBA" id="ARBA00023237"/>
    </source>
</evidence>
<evidence type="ECO:0000256" key="4">
    <source>
        <dbReference type="ARBA" id="ARBA00023136"/>
    </source>
</evidence>
<evidence type="ECO:0000313" key="8">
    <source>
        <dbReference type="Proteomes" id="UP001058553"/>
    </source>
</evidence>
<feature type="signal peptide" evidence="6">
    <location>
        <begin position="1"/>
        <end position="37"/>
    </location>
</feature>
<keyword evidence="8" id="KW-1185">Reference proteome</keyword>
<comment type="similarity">
    <text evidence="2">Belongs to the MipA/OmpV family.</text>
</comment>
<proteinExistence type="inferred from homology"/>
<accession>A0ABY5XC54</accession>
<dbReference type="PANTHER" id="PTHR38776">
    <property type="entry name" value="MLTA-INTERACTING PROTEIN-RELATED"/>
    <property type="match status" value="1"/>
</dbReference>
<evidence type="ECO:0000256" key="1">
    <source>
        <dbReference type="ARBA" id="ARBA00004442"/>
    </source>
</evidence>
<evidence type="ECO:0000313" key="7">
    <source>
        <dbReference type="EMBL" id="UWS34957.1"/>
    </source>
</evidence>
<dbReference type="Pfam" id="PF06629">
    <property type="entry name" value="MipA"/>
    <property type="match status" value="1"/>
</dbReference>
<keyword evidence="4" id="KW-0472">Membrane</keyword>
<name>A0ABY5XC54_ERWPY</name>
<evidence type="ECO:0000256" key="6">
    <source>
        <dbReference type="SAM" id="SignalP"/>
    </source>
</evidence>
<evidence type="ECO:0000256" key="3">
    <source>
        <dbReference type="ARBA" id="ARBA00022729"/>
    </source>
</evidence>
<dbReference type="InterPro" id="IPR010583">
    <property type="entry name" value="MipA"/>
</dbReference>
<organism evidence="7 8">
    <name type="scientific">Erwinia pyrifoliae</name>
    <dbReference type="NCBI Taxonomy" id="79967"/>
    <lineage>
        <taxon>Bacteria</taxon>
        <taxon>Pseudomonadati</taxon>
        <taxon>Pseudomonadota</taxon>
        <taxon>Gammaproteobacteria</taxon>
        <taxon>Enterobacterales</taxon>
        <taxon>Erwiniaceae</taxon>
        <taxon>Erwinia</taxon>
    </lineage>
</organism>
<dbReference type="RefSeq" id="WP_014538862.1">
    <property type="nucleotide sequence ID" value="NZ_CP023567.1"/>
</dbReference>
<dbReference type="Proteomes" id="UP001058553">
    <property type="component" value="Chromosome"/>
</dbReference>